<evidence type="ECO:0000256" key="3">
    <source>
        <dbReference type="ARBA" id="ARBA00004496"/>
    </source>
</evidence>
<dbReference type="Gene3D" id="3.30.465.10">
    <property type="match status" value="1"/>
</dbReference>
<reference evidence="20" key="1">
    <citation type="submission" date="2017-08" db="EMBL/GenBank/DDBJ databases">
        <authorList>
            <person name="Grouzdev D.S."/>
            <person name="Gaisin V.A."/>
            <person name="Rysina M.S."/>
            <person name="Gorlenko V.M."/>
        </authorList>
    </citation>
    <scope>NUCLEOTIDE SEQUENCE [LARGE SCALE GENOMIC DNA]</scope>
    <source>
        <strain evidence="20">Kir15-3F</strain>
    </source>
</reference>
<protein>
    <recommendedName>
        <fullName evidence="16">UDP-N-acetylenolpyruvoylglucosamine reductase</fullName>
        <ecNumber evidence="16">1.3.1.98</ecNumber>
    </recommendedName>
    <alternativeName>
        <fullName evidence="16">UDP-N-acetylmuramate dehydrogenase</fullName>
    </alternativeName>
</protein>
<accession>A0A2A6RPX1</accession>
<comment type="catalytic activity">
    <reaction evidence="15 16">
        <text>UDP-N-acetyl-alpha-D-muramate + NADP(+) = UDP-N-acetyl-3-O-(1-carboxyvinyl)-alpha-D-glucosamine + NADPH + H(+)</text>
        <dbReference type="Rhea" id="RHEA:12248"/>
        <dbReference type="ChEBI" id="CHEBI:15378"/>
        <dbReference type="ChEBI" id="CHEBI:57783"/>
        <dbReference type="ChEBI" id="CHEBI:58349"/>
        <dbReference type="ChEBI" id="CHEBI:68483"/>
        <dbReference type="ChEBI" id="CHEBI:70757"/>
        <dbReference type="EC" id="1.3.1.98"/>
    </reaction>
</comment>
<evidence type="ECO:0000256" key="14">
    <source>
        <dbReference type="ARBA" id="ARBA00023316"/>
    </source>
</evidence>
<keyword evidence="8 16" id="KW-0274">FAD</keyword>
<evidence type="ECO:0000256" key="2">
    <source>
        <dbReference type="ARBA" id="ARBA00003921"/>
    </source>
</evidence>
<evidence type="ECO:0000256" key="8">
    <source>
        <dbReference type="ARBA" id="ARBA00022827"/>
    </source>
</evidence>
<evidence type="ECO:0000256" key="13">
    <source>
        <dbReference type="ARBA" id="ARBA00023306"/>
    </source>
</evidence>
<organism evidence="19 20">
    <name type="scientific">Candidatus Viridilinea mediisalina</name>
    <dbReference type="NCBI Taxonomy" id="2024553"/>
    <lineage>
        <taxon>Bacteria</taxon>
        <taxon>Bacillati</taxon>
        <taxon>Chloroflexota</taxon>
        <taxon>Chloroflexia</taxon>
        <taxon>Chloroflexales</taxon>
        <taxon>Chloroflexineae</taxon>
        <taxon>Oscillochloridaceae</taxon>
        <taxon>Candidatus Viridilinea</taxon>
    </lineage>
</organism>
<keyword evidence="13 16" id="KW-0131">Cell cycle</keyword>
<dbReference type="InterPro" id="IPR016166">
    <property type="entry name" value="FAD-bd_PCMH"/>
</dbReference>
<evidence type="ECO:0000256" key="9">
    <source>
        <dbReference type="ARBA" id="ARBA00022857"/>
    </source>
</evidence>
<evidence type="ECO:0000256" key="17">
    <source>
        <dbReference type="SAM" id="MobiDB-lite"/>
    </source>
</evidence>
<dbReference type="GO" id="GO:0071949">
    <property type="term" value="F:FAD binding"/>
    <property type="evidence" value="ECO:0007669"/>
    <property type="project" value="InterPro"/>
</dbReference>
<keyword evidence="5 16" id="KW-0963">Cytoplasm</keyword>
<feature type="active site" evidence="16">
    <location>
        <position position="178"/>
    </location>
</feature>
<dbReference type="SUPFAM" id="SSF56176">
    <property type="entry name" value="FAD-binding/transporter-associated domain-like"/>
    <property type="match status" value="1"/>
</dbReference>
<dbReference type="PROSITE" id="PS51387">
    <property type="entry name" value="FAD_PCMH"/>
    <property type="match status" value="1"/>
</dbReference>
<dbReference type="InterPro" id="IPR006094">
    <property type="entry name" value="Oxid_FAD_bind_N"/>
</dbReference>
<dbReference type="Pfam" id="PF01565">
    <property type="entry name" value="FAD_binding_4"/>
    <property type="match status" value="1"/>
</dbReference>
<dbReference type="GO" id="GO:0005829">
    <property type="term" value="C:cytosol"/>
    <property type="evidence" value="ECO:0007669"/>
    <property type="project" value="TreeGrafter"/>
</dbReference>
<dbReference type="AlphaFoldDB" id="A0A2A6RPX1"/>
<keyword evidence="12 16" id="KW-0560">Oxidoreductase</keyword>
<feature type="domain" description="FAD-binding PCMH-type" evidence="18">
    <location>
        <begin position="32"/>
        <end position="203"/>
    </location>
</feature>
<sequence>MRLGGSFLSSVHPPDLPPIRTAEPMERHTSWRAGGVARYYSEPRSPEQAQALLAWVAATELPLLWVGRGTNLLVDDAGYPGLIASYRAQGWQLEHQGDYALLHVEAGAPMAGLARRVSSMGWAGLAWAEGLPGSVGGAIVGNAGCYGGDIASSLVQAQLLLDNQIVTWPVARFAFGYRSSVLKALEARSSALVLAATFRLQRGNAEVLKAHMAEIAAQRKQRTPAGSSCGSVFKNPPGDSAGRLIEAVGLKGYSIGTALVSPLHANYIINRGGARACDIQALIGLIQAEVARQFGVMLQLEVRIVP</sequence>
<comment type="pathway">
    <text evidence="4 16">Cell wall biogenesis; peptidoglycan biosynthesis.</text>
</comment>
<dbReference type="HAMAP" id="MF_00037">
    <property type="entry name" value="MurB"/>
    <property type="match status" value="1"/>
</dbReference>
<evidence type="ECO:0000256" key="11">
    <source>
        <dbReference type="ARBA" id="ARBA00022984"/>
    </source>
</evidence>
<dbReference type="UniPathway" id="UPA00219"/>
<keyword evidence="9 16" id="KW-0521">NADP</keyword>
<evidence type="ECO:0000256" key="12">
    <source>
        <dbReference type="ARBA" id="ARBA00023002"/>
    </source>
</evidence>
<evidence type="ECO:0000256" key="7">
    <source>
        <dbReference type="ARBA" id="ARBA00022630"/>
    </source>
</evidence>
<comment type="function">
    <text evidence="2 16">Cell wall formation.</text>
</comment>
<comment type="similarity">
    <text evidence="16">Belongs to the MurB family.</text>
</comment>
<dbReference type="NCBIfam" id="NF010480">
    <property type="entry name" value="PRK13905.1"/>
    <property type="match status" value="1"/>
</dbReference>
<name>A0A2A6RPX1_9CHLR</name>
<dbReference type="GO" id="GO:0008360">
    <property type="term" value="P:regulation of cell shape"/>
    <property type="evidence" value="ECO:0007669"/>
    <property type="project" value="UniProtKB-KW"/>
</dbReference>
<evidence type="ECO:0000256" key="1">
    <source>
        <dbReference type="ARBA" id="ARBA00001974"/>
    </source>
</evidence>
<evidence type="ECO:0000313" key="20">
    <source>
        <dbReference type="Proteomes" id="UP000220527"/>
    </source>
</evidence>
<keyword evidence="20" id="KW-1185">Reference proteome</keyword>
<dbReference type="GO" id="GO:0071555">
    <property type="term" value="P:cell wall organization"/>
    <property type="evidence" value="ECO:0007669"/>
    <property type="project" value="UniProtKB-KW"/>
</dbReference>
<dbReference type="InterPro" id="IPR016167">
    <property type="entry name" value="FAD-bd_PCMH_sub1"/>
</dbReference>
<evidence type="ECO:0000313" key="19">
    <source>
        <dbReference type="EMBL" id="PDW04910.1"/>
    </source>
</evidence>
<dbReference type="InterPro" id="IPR036318">
    <property type="entry name" value="FAD-bd_PCMH-like_sf"/>
</dbReference>
<dbReference type="Pfam" id="PF02873">
    <property type="entry name" value="MurB_C"/>
    <property type="match status" value="1"/>
</dbReference>
<evidence type="ECO:0000256" key="16">
    <source>
        <dbReference type="HAMAP-Rule" id="MF_00037"/>
    </source>
</evidence>
<comment type="subcellular location">
    <subcellularLocation>
        <location evidence="3 16">Cytoplasm</location>
    </subcellularLocation>
</comment>
<feature type="active site" evidence="16">
    <location>
        <position position="301"/>
    </location>
</feature>
<dbReference type="GO" id="GO:0008762">
    <property type="term" value="F:UDP-N-acetylmuramate dehydrogenase activity"/>
    <property type="evidence" value="ECO:0007669"/>
    <property type="project" value="UniProtKB-UniRule"/>
</dbReference>
<proteinExistence type="inferred from homology"/>
<dbReference type="Proteomes" id="UP000220527">
    <property type="component" value="Unassembled WGS sequence"/>
</dbReference>
<dbReference type="InterPro" id="IPR036635">
    <property type="entry name" value="MurB_C_sf"/>
</dbReference>
<evidence type="ECO:0000256" key="5">
    <source>
        <dbReference type="ARBA" id="ARBA00022490"/>
    </source>
</evidence>
<evidence type="ECO:0000256" key="6">
    <source>
        <dbReference type="ARBA" id="ARBA00022618"/>
    </source>
</evidence>
<dbReference type="EC" id="1.3.1.98" evidence="16"/>
<comment type="cofactor">
    <cofactor evidence="1 16">
        <name>FAD</name>
        <dbReference type="ChEBI" id="CHEBI:57692"/>
    </cofactor>
</comment>
<keyword evidence="14 16" id="KW-0961">Cell wall biogenesis/degradation</keyword>
<gene>
    <name evidence="16" type="primary">murB</name>
    <name evidence="19" type="ORF">CJ255_01410</name>
</gene>
<keyword evidence="11 16" id="KW-0573">Peptidoglycan synthesis</keyword>
<feature type="region of interest" description="Disordered" evidence="17">
    <location>
        <begin position="1"/>
        <end position="22"/>
    </location>
</feature>
<evidence type="ECO:0000259" key="18">
    <source>
        <dbReference type="PROSITE" id="PS51387"/>
    </source>
</evidence>
<dbReference type="NCBIfam" id="TIGR00179">
    <property type="entry name" value="murB"/>
    <property type="match status" value="1"/>
</dbReference>
<dbReference type="PANTHER" id="PTHR21071">
    <property type="entry name" value="UDP-N-ACETYLENOLPYRUVOYLGLUCOSAMINE REDUCTASE"/>
    <property type="match status" value="1"/>
</dbReference>
<dbReference type="EMBL" id="NQWI01000003">
    <property type="protein sequence ID" value="PDW04910.1"/>
    <property type="molecule type" value="Genomic_DNA"/>
</dbReference>
<evidence type="ECO:0000256" key="15">
    <source>
        <dbReference type="ARBA" id="ARBA00048914"/>
    </source>
</evidence>
<dbReference type="InterPro" id="IPR003170">
    <property type="entry name" value="MurB"/>
</dbReference>
<dbReference type="OrthoDB" id="9804753at2"/>
<dbReference type="GO" id="GO:0009252">
    <property type="term" value="P:peptidoglycan biosynthetic process"/>
    <property type="evidence" value="ECO:0007669"/>
    <property type="project" value="UniProtKB-UniRule"/>
</dbReference>
<evidence type="ECO:0000256" key="4">
    <source>
        <dbReference type="ARBA" id="ARBA00004752"/>
    </source>
</evidence>
<dbReference type="PANTHER" id="PTHR21071:SF4">
    <property type="entry name" value="UDP-N-ACETYLENOLPYRUVOYLGLUCOSAMINE REDUCTASE"/>
    <property type="match status" value="1"/>
</dbReference>
<feature type="active site" description="Proton donor" evidence="16">
    <location>
        <position position="231"/>
    </location>
</feature>
<evidence type="ECO:0000256" key="10">
    <source>
        <dbReference type="ARBA" id="ARBA00022960"/>
    </source>
</evidence>
<dbReference type="InterPro" id="IPR011601">
    <property type="entry name" value="MurB_C"/>
</dbReference>
<dbReference type="Gene3D" id="3.90.78.10">
    <property type="entry name" value="UDP-N-acetylenolpyruvoylglucosamine reductase, C-terminal domain"/>
    <property type="match status" value="1"/>
</dbReference>
<dbReference type="Gene3D" id="3.30.43.10">
    <property type="entry name" value="Uridine Diphospho-n-acetylenolpyruvylglucosamine Reductase, domain 2"/>
    <property type="match status" value="1"/>
</dbReference>
<dbReference type="SUPFAM" id="SSF56194">
    <property type="entry name" value="Uridine diphospho-N-Acetylenolpyruvylglucosamine reductase, MurB, C-terminal domain"/>
    <property type="match status" value="1"/>
</dbReference>
<comment type="caution">
    <text evidence="19">The sequence shown here is derived from an EMBL/GenBank/DDBJ whole genome shotgun (WGS) entry which is preliminary data.</text>
</comment>
<keyword evidence="7 16" id="KW-0285">Flavoprotein</keyword>
<dbReference type="GO" id="GO:0051301">
    <property type="term" value="P:cell division"/>
    <property type="evidence" value="ECO:0007669"/>
    <property type="project" value="UniProtKB-KW"/>
</dbReference>
<keyword evidence="6 16" id="KW-0132">Cell division</keyword>
<keyword evidence="10 16" id="KW-0133">Cell shape</keyword>
<dbReference type="InterPro" id="IPR016169">
    <property type="entry name" value="FAD-bd_PCMH_sub2"/>
</dbReference>